<keyword evidence="2 7" id="KW-0812">Transmembrane</keyword>
<dbReference type="GO" id="GO:0016887">
    <property type="term" value="F:ATP hydrolysis activity"/>
    <property type="evidence" value="ECO:0007669"/>
    <property type="project" value="InterPro"/>
</dbReference>
<keyword evidence="4" id="KW-0067">ATP-binding</keyword>
<dbReference type="InterPro" id="IPR003593">
    <property type="entry name" value="AAA+_ATPase"/>
</dbReference>
<dbReference type="GO" id="GO:0090374">
    <property type="term" value="P:oligopeptide export from mitochondrion"/>
    <property type="evidence" value="ECO:0007669"/>
    <property type="project" value="TreeGrafter"/>
</dbReference>
<dbReference type="Pfam" id="PF00664">
    <property type="entry name" value="ABC_membrane"/>
    <property type="match status" value="1"/>
</dbReference>
<feature type="transmembrane region" description="Helical" evidence="7">
    <location>
        <begin position="262"/>
        <end position="280"/>
    </location>
</feature>
<evidence type="ECO:0000259" key="8">
    <source>
        <dbReference type="PROSITE" id="PS50893"/>
    </source>
</evidence>
<proteinExistence type="predicted"/>
<evidence type="ECO:0000313" key="11">
    <source>
        <dbReference type="Proteomes" id="UP000219799"/>
    </source>
</evidence>
<dbReference type="InterPro" id="IPR003439">
    <property type="entry name" value="ABC_transporter-like_ATP-bd"/>
</dbReference>
<feature type="transmembrane region" description="Helical" evidence="7">
    <location>
        <begin position="488"/>
        <end position="509"/>
    </location>
</feature>
<keyword evidence="5 7" id="KW-1133">Transmembrane helix</keyword>
<dbReference type="InterPro" id="IPR027417">
    <property type="entry name" value="P-loop_NTPase"/>
</dbReference>
<keyword evidence="6 7" id="KW-0472">Membrane</keyword>
<dbReference type="InterPro" id="IPR039421">
    <property type="entry name" value="Type_1_exporter"/>
</dbReference>
<accession>A0A1C3KD74</accession>
<dbReference type="PANTHER" id="PTHR43394">
    <property type="entry name" value="ATP-DEPENDENT PERMEASE MDL1, MITOCHONDRIAL"/>
    <property type="match status" value="1"/>
</dbReference>
<evidence type="ECO:0000259" key="9">
    <source>
        <dbReference type="PROSITE" id="PS50929"/>
    </source>
</evidence>
<dbReference type="PROSITE" id="PS50893">
    <property type="entry name" value="ABC_TRANSPORTER_2"/>
    <property type="match status" value="1"/>
</dbReference>
<reference evidence="10 11" key="1">
    <citation type="submission" date="2016-06" db="EMBL/GenBank/DDBJ databases">
        <authorList>
            <consortium name="Pathogen Informatics"/>
        </authorList>
    </citation>
    <scope>NUCLEOTIDE SEQUENCE [LARGE SCALE GENOMIC DNA]</scope>
    <source>
        <strain evidence="10">PmlGA01</strain>
    </source>
</reference>
<dbReference type="PROSITE" id="PS50929">
    <property type="entry name" value="ABC_TM1F"/>
    <property type="match status" value="1"/>
</dbReference>
<evidence type="ECO:0000256" key="5">
    <source>
        <dbReference type="ARBA" id="ARBA00022989"/>
    </source>
</evidence>
<dbReference type="GO" id="GO:0015421">
    <property type="term" value="F:ABC-type oligopeptide transporter activity"/>
    <property type="evidence" value="ECO:0007669"/>
    <property type="project" value="TreeGrafter"/>
</dbReference>
<dbReference type="GO" id="GO:0005743">
    <property type="term" value="C:mitochondrial inner membrane"/>
    <property type="evidence" value="ECO:0007669"/>
    <property type="project" value="TreeGrafter"/>
</dbReference>
<dbReference type="InterPro" id="IPR036640">
    <property type="entry name" value="ABC1_TM_sf"/>
</dbReference>
<dbReference type="SMART" id="SM00382">
    <property type="entry name" value="AAA"/>
    <property type="match status" value="1"/>
</dbReference>
<dbReference type="Pfam" id="PF00005">
    <property type="entry name" value="ABC_tran"/>
    <property type="match status" value="1"/>
</dbReference>
<evidence type="ECO:0000256" key="1">
    <source>
        <dbReference type="ARBA" id="ARBA00004141"/>
    </source>
</evidence>
<feature type="transmembrane region" description="Helical" evidence="7">
    <location>
        <begin position="381"/>
        <end position="398"/>
    </location>
</feature>
<evidence type="ECO:0000256" key="6">
    <source>
        <dbReference type="ARBA" id="ARBA00023136"/>
    </source>
</evidence>
<dbReference type="Gene3D" id="1.20.1560.10">
    <property type="entry name" value="ABC transporter type 1, transmembrane domain"/>
    <property type="match status" value="1"/>
</dbReference>
<evidence type="ECO:0000256" key="7">
    <source>
        <dbReference type="SAM" id="Phobius"/>
    </source>
</evidence>
<name>A0A1C3KD74_PLAMA</name>
<dbReference type="GO" id="GO:0005524">
    <property type="term" value="F:ATP binding"/>
    <property type="evidence" value="ECO:0007669"/>
    <property type="project" value="UniProtKB-KW"/>
</dbReference>
<feature type="transmembrane region" description="Helical" evidence="7">
    <location>
        <begin position="404"/>
        <end position="423"/>
    </location>
</feature>
<evidence type="ECO:0000256" key="4">
    <source>
        <dbReference type="ARBA" id="ARBA00022840"/>
    </source>
</evidence>
<feature type="domain" description="ABC transporter" evidence="8">
    <location>
        <begin position="651"/>
        <end position="879"/>
    </location>
</feature>
<evidence type="ECO:0000313" key="10">
    <source>
        <dbReference type="EMBL" id="SBT71548.1"/>
    </source>
</evidence>
<gene>
    <name evidence="10" type="primary">ABCB3</name>
    <name evidence="10" type="ORF">PMLGA01_090046000</name>
</gene>
<dbReference type="SUPFAM" id="SSF52540">
    <property type="entry name" value="P-loop containing nucleoside triphosphate hydrolases"/>
    <property type="match status" value="1"/>
</dbReference>
<sequence length="880" mass="103796">MLKLKIPELKMPKLKMPKLKMPKLKMPKLKMPKLKMPKLKMPKLKTIFFLFVFSFYFFFSFSILNKSLYVRSRILVKNVTKYGNACKKKKKLSDLSCIKNVLRRKEMMNKYSPCTTCKDKMDGLVSVKKSRGLVLYHTNTLVQNLNFVVNIYRGKSKEFIMDVKNKCNSMLISNGVKCGTWIKPIPRRIYYKLFSEHEGERSNFTGKDAKVVELDKQYCRLFFQKIYSRVKEGINRVRVYMKEDNMMNFLWVCKNVLWKRSIFFLTIFVMIHSAVISIVIPRFDNLIFNDLTNRKFDDFFFSLCNCILARVVNMCLCGLRNYIFMITSSDCLKKVKKILFDIYLNKEYEYYDKVDYNTVINKVTVESHDFSDIIPYYINPFIRNFFSIILNFIYIFYLNKKLSMVIAGCFFFSSLLTLMSSKLKKKRIKKINREKINNSRISLESLNNMNIIKLFSTELHEYNKYSTSLNTILNLQIKKERFNLLHMILNKLFVTITYVLILLNGNYLLSSKQMDKKIFTSFFFYINNIYSYIDILDYYIDICDIVHQYHYVIKLIKMYAVQNEGLPFGKSNNADSILYDNENNNIPSRMGQANHITTYHSTDNNTSEDVLVCKTSRSEEKSKKYDSLIINRKKSALLFESVDYQDNDVVLNFKNVFFKYNSNPDNYILKNVNMKIYKNSNNVIIGKSGEGKSTLLKIILNLYKCTKGKIYLYNKLLNNYSSREIFDKITYVEQHSKLLKGTIKENLTYGIIDSKQFDMLDLINISKCCTTHEFICRLRKRYETVISNKTELLTSSQKQKICIARALSKYPKILLLDESTSAVDTENERAIFENIKRNPTFKNLTIIRITHKKANLDLSDNIFLLKDGYITRQRRVLSCK</sequence>
<organism evidence="10 11">
    <name type="scientific">Plasmodium malariae</name>
    <dbReference type="NCBI Taxonomy" id="5858"/>
    <lineage>
        <taxon>Eukaryota</taxon>
        <taxon>Sar</taxon>
        <taxon>Alveolata</taxon>
        <taxon>Apicomplexa</taxon>
        <taxon>Aconoidasida</taxon>
        <taxon>Haemosporida</taxon>
        <taxon>Plasmodiidae</taxon>
        <taxon>Plasmodium</taxon>
        <taxon>Plasmodium (Plasmodium)</taxon>
    </lineage>
</organism>
<evidence type="ECO:0000256" key="2">
    <source>
        <dbReference type="ARBA" id="ARBA00022692"/>
    </source>
</evidence>
<dbReference type="InterPro" id="IPR011527">
    <property type="entry name" value="ABC1_TM_dom"/>
</dbReference>
<dbReference type="Proteomes" id="UP000219799">
    <property type="component" value="Chromosome 9"/>
</dbReference>
<dbReference type="PANTHER" id="PTHR43394:SF1">
    <property type="entry name" value="ATP-BINDING CASSETTE SUB-FAMILY B MEMBER 10, MITOCHONDRIAL"/>
    <property type="match status" value="1"/>
</dbReference>
<comment type="subcellular location">
    <subcellularLocation>
        <location evidence="1">Membrane</location>
        <topology evidence="1">Multi-pass membrane protein</topology>
    </subcellularLocation>
</comment>
<dbReference type="CDD" id="cd03228">
    <property type="entry name" value="ABCC_MRP_Like"/>
    <property type="match status" value="1"/>
</dbReference>
<keyword evidence="3" id="KW-0547">Nucleotide-binding</keyword>
<protein>
    <submittedName>
        <fullName evidence="10">ABC transporter B family member 3, putative</fullName>
    </submittedName>
</protein>
<dbReference type="VEuPathDB" id="PlasmoDB:PmUG01_09054500"/>
<feature type="transmembrane region" description="Helical" evidence="7">
    <location>
        <begin position="300"/>
        <end position="319"/>
    </location>
</feature>
<dbReference type="SUPFAM" id="SSF90123">
    <property type="entry name" value="ABC transporter transmembrane region"/>
    <property type="match status" value="1"/>
</dbReference>
<evidence type="ECO:0000256" key="3">
    <source>
        <dbReference type="ARBA" id="ARBA00022741"/>
    </source>
</evidence>
<dbReference type="AlphaFoldDB" id="A0A1C3KD74"/>
<dbReference type="Gene3D" id="3.40.50.300">
    <property type="entry name" value="P-loop containing nucleotide triphosphate hydrolases"/>
    <property type="match status" value="1"/>
</dbReference>
<dbReference type="EMBL" id="LT594497">
    <property type="protein sequence ID" value="SBT71548.1"/>
    <property type="molecule type" value="Genomic_DNA"/>
</dbReference>
<feature type="domain" description="ABC transmembrane type-1" evidence="9">
    <location>
        <begin position="264"/>
        <end position="536"/>
    </location>
</feature>